<organism evidence="4 5">
    <name type="scientific">Coraliomargarita sinensis</name>
    <dbReference type="NCBI Taxonomy" id="2174842"/>
    <lineage>
        <taxon>Bacteria</taxon>
        <taxon>Pseudomonadati</taxon>
        <taxon>Verrucomicrobiota</taxon>
        <taxon>Opitutia</taxon>
        <taxon>Puniceicoccales</taxon>
        <taxon>Coraliomargaritaceae</taxon>
        <taxon>Coraliomargarita</taxon>
    </lineage>
</organism>
<keyword evidence="2" id="KW-1134">Transmembrane beta strand</keyword>
<keyword evidence="2" id="KW-0449">Lipoprotein</keyword>
<dbReference type="Gene3D" id="2.20.200.10">
    <property type="entry name" value="Outer membrane efflux proteins (OEP)"/>
    <property type="match status" value="1"/>
</dbReference>
<dbReference type="FunCoup" id="A0A317ZK48">
    <property type="interactions" value="131"/>
</dbReference>
<evidence type="ECO:0000313" key="4">
    <source>
        <dbReference type="EMBL" id="PXA04577.1"/>
    </source>
</evidence>
<proteinExistence type="inferred from homology"/>
<dbReference type="Gene3D" id="1.20.1600.10">
    <property type="entry name" value="Outer membrane efflux proteins (OEP)"/>
    <property type="match status" value="1"/>
</dbReference>
<dbReference type="GO" id="GO:0005886">
    <property type="term" value="C:plasma membrane"/>
    <property type="evidence" value="ECO:0007669"/>
    <property type="project" value="UniProtKB-SubCell"/>
</dbReference>
<keyword evidence="5" id="KW-1185">Reference proteome</keyword>
<evidence type="ECO:0000256" key="1">
    <source>
        <dbReference type="ARBA" id="ARBA00007613"/>
    </source>
</evidence>
<dbReference type="EMBL" id="QHJQ01000003">
    <property type="protein sequence ID" value="PXA04577.1"/>
    <property type="molecule type" value="Genomic_DNA"/>
</dbReference>
<feature type="coiled-coil region" evidence="3">
    <location>
        <begin position="174"/>
        <end position="208"/>
    </location>
</feature>
<dbReference type="PANTHER" id="PTHR30203:SF33">
    <property type="entry name" value="BLR4455 PROTEIN"/>
    <property type="match status" value="1"/>
</dbReference>
<dbReference type="InterPro" id="IPR003423">
    <property type="entry name" value="OMP_efflux"/>
</dbReference>
<comment type="subcellular location">
    <subcellularLocation>
        <location evidence="2">Cell membrane</location>
        <topology evidence="2">Lipid-anchor</topology>
    </subcellularLocation>
</comment>
<dbReference type="NCBIfam" id="TIGR01845">
    <property type="entry name" value="outer_NodT"/>
    <property type="match status" value="1"/>
</dbReference>
<dbReference type="RefSeq" id="WP_110130384.1">
    <property type="nucleotide sequence ID" value="NZ_QHJQ01000003.1"/>
</dbReference>
<protein>
    <recommendedName>
        <fullName evidence="6">Transporter</fullName>
    </recommendedName>
</protein>
<keyword evidence="2" id="KW-0472">Membrane</keyword>
<evidence type="ECO:0000256" key="3">
    <source>
        <dbReference type="SAM" id="Coils"/>
    </source>
</evidence>
<dbReference type="OrthoDB" id="9783100at2"/>
<evidence type="ECO:0008006" key="6">
    <source>
        <dbReference type="Google" id="ProtNLM"/>
    </source>
</evidence>
<keyword evidence="2" id="KW-0732">Signal</keyword>
<dbReference type="PROSITE" id="PS51257">
    <property type="entry name" value="PROKAR_LIPOPROTEIN"/>
    <property type="match status" value="1"/>
</dbReference>
<dbReference type="Proteomes" id="UP000247099">
    <property type="component" value="Unassembled WGS sequence"/>
</dbReference>
<feature type="signal peptide" evidence="2">
    <location>
        <begin position="1"/>
        <end position="19"/>
    </location>
</feature>
<name>A0A317ZK48_9BACT</name>
<gene>
    <name evidence="4" type="ORF">DDZ13_05215</name>
</gene>
<accession>A0A317ZK48</accession>
<dbReference type="PANTHER" id="PTHR30203">
    <property type="entry name" value="OUTER MEMBRANE CATION EFFLUX PROTEIN"/>
    <property type="match status" value="1"/>
</dbReference>
<keyword evidence="2" id="KW-0564">Palmitate</keyword>
<dbReference type="GO" id="GO:0015562">
    <property type="term" value="F:efflux transmembrane transporter activity"/>
    <property type="evidence" value="ECO:0007669"/>
    <property type="project" value="InterPro"/>
</dbReference>
<evidence type="ECO:0000256" key="2">
    <source>
        <dbReference type="RuleBase" id="RU362097"/>
    </source>
</evidence>
<feature type="chain" id="PRO_5016194664" description="Transporter" evidence="2">
    <location>
        <begin position="20"/>
        <end position="459"/>
    </location>
</feature>
<dbReference type="AlphaFoldDB" id="A0A317ZK48"/>
<dbReference type="SUPFAM" id="SSF56954">
    <property type="entry name" value="Outer membrane efflux proteins (OEP)"/>
    <property type="match status" value="1"/>
</dbReference>
<evidence type="ECO:0000313" key="5">
    <source>
        <dbReference type="Proteomes" id="UP000247099"/>
    </source>
</evidence>
<dbReference type="InterPro" id="IPR010131">
    <property type="entry name" value="MdtP/NodT-like"/>
</dbReference>
<dbReference type="InParanoid" id="A0A317ZK48"/>
<comment type="similarity">
    <text evidence="1 2">Belongs to the outer membrane factor (OMF) (TC 1.B.17) family.</text>
</comment>
<reference evidence="4 5" key="1">
    <citation type="submission" date="2018-05" db="EMBL/GenBank/DDBJ databases">
        <title>Coraliomargarita sinensis sp. nov., isolated from a marine solar saltern.</title>
        <authorList>
            <person name="Zhou L.Y."/>
        </authorList>
    </citation>
    <scope>NUCLEOTIDE SEQUENCE [LARGE SCALE GENOMIC DNA]</scope>
    <source>
        <strain evidence="4 5">WN38</strain>
    </source>
</reference>
<comment type="caution">
    <text evidence="4">The sequence shown here is derived from an EMBL/GenBank/DDBJ whole genome shotgun (WGS) entry which is preliminary data.</text>
</comment>
<keyword evidence="2" id="KW-0812">Transmembrane</keyword>
<dbReference type="Pfam" id="PF02321">
    <property type="entry name" value="OEP"/>
    <property type="match status" value="2"/>
</dbReference>
<keyword evidence="3" id="KW-0175">Coiled coil</keyword>
<sequence>MKYFAHSLLILLLAGCASAPTPSEAPDINLPTAWTAAASNQDIPQNWLKDLNAPKLEALVEEAMQHNADLQRVTAVLGQSIAEARIAGADLMPSANLGLDAARQKISTFGPSSTGGVIFENYNLGPNLSWEIDLWGRLRNLTSAALARVEVSQAELYAARLSLAAQVAKSWFNLVEAEQQVAEAGRTAEAYQENLKTLESRFKRGLAEGLDLRRTRTLAASAKADLATRRRALDAARRNLEVLLGRYPEGDIDPKRALPTLPETIPAGIPADLIQRRPDLVAAERQLAAVDQELRARKKDLLPKISLTASTGRSSQAFNNLLDSDFSVWSLAGNLSQPIFQGGRILANVDRSASIKEQARAAYLNTALQAFLEVETTLAAEAYLRNEYAHLKTAADEANAAEELAWDRYRKGTSDFLNVLDSQRTAATARARLIRVENLLLQNRIDLYLALGGPFTTES</sequence>